<reference evidence="4" key="1">
    <citation type="submission" date="2022-11" db="UniProtKB">
        <authorList>
            <consortium name="WormBaseParasite"/>
        </authorList>
    </citation>
    <scope>IDENTIFICATION</scope>
</reference>
<dbReference type="SUPFAM" id="SSF56399">
    <property type="entry name" value="ADP-ribosylation"/>
    <property type="match status" value="1"/>
</dbReference>
<organism evidence="3 4">
    <name type="scientific">Panagrolaimus superbus</name>
    <dbReference type="NCBI Taxonomy" id="310955"/>
    <lineage>
        <taxon>Eukaryota</taxon>
        <taxon>Metazoa</taxon>
        <taxon>Ecdysozoa</taxon>
        <taxon>Nematoda</taxon>
        <taxon>Chromadorea</taxon>
        <taxon>Rhabditida</taxon>
        <taxon>Tylenchina</taxon>
        <taxon>Panagrolaimomorpha</taxon>
        <taxon>Panagrolaimoidea</taxon>
        <taxon>Panagrolaimidae</taxon>
        <taxon>Panagrolaimus</taxon>
    </lineage>
</organism>
<evidence type="ECO:0000259" key="2">
    <source>
        <dbReference type="PROSITE" id="PS51059"/>
    </source>
</evidence>
<evidence type="ECO:0000313" key="4">
    <source>
        <dbReference type="WBParaSite" id="PSU_v2.g21025.t1"/>
    </source>
</evidence>
<dbReference type="Proteomes" id="UP000887577">
    <property type="component" value="Unplaced"/>
</dbReference>
<dbReference type="PROSITE" id="PS51059">
    <property type="entry name" value="PARP_CATALYTIC"/>
    <property type="match status" value="1"/>
</dbReference>
<keyword evidence="1" id="KW-0328">Glycosyltransferase</keyword>
<sequence>MGMYYPSREGYRTIDNYITVPIGKLIKRQNVDDLVLDYNEYIVYSTEQIKIRYLVQVNIGKKGVTRKNGLIGGSAV</sequence>
<dbReference type="AlphaFoldDB" id="A0A914YN47"/>
<keyword evidence="1" id="KW-0808">Transferase</keyword>
<feature type="domain" description="PARP catalytic" evidence="2">
    <location>
        <begin position="1"/>
        <end position="66"/>
    </location>
</feature>
<protein>
    <recommendedName>
        <fullName evidence="1">Poly [ADP-ribose] polymerase</fullName>
        <shortName evidence="1">PARP</shortName>
        <ecNumber evidence="1">2.4.2.-</ecNumber>
    </recommendedName>
</protein>
<dbReference type="EC" id="2.4.2.-" evidence="1"/>
<accession>A0A914YN47</accession>
<keyword evidence="3" id="KW-1185">Reference proteome</keyword>
<evidence type="ECO:0000313" key="3">
    <source>
        <dbReference type="Proteomes" id="UP000887577"/>
    </source>
</evidence>
<keyword evidence="1" id="KW-0520">NAD</keyword>
<dbReference type="Pfam" id="PF00644">
    <property type="entry name" value="PARP"/>
    <property type="match status" value="1"/>
</dbReference>
<proteinExistence type="predicted"/>
<evidence type="ECO:0000256" key="1">
    <source>
        <dbReference type="RuleBase" id="RU362114"/>
    </source>
</evidence>
<dbReference type="InterPro" id="IPR012317">
    <property type="entry name" value="Poly(ADP-ribose)pol_cat_dom"/>
</dbReference>
<dbReference type="GO" id="GO:0003950">
    <property type="term" value="F:NAD+ poly-ADP-ribosyltransferase activity"/>
    <property type="evidence" value="ECO:0007669"/>
    <property type="project" value="UniProtKB-UniRule"/>
</dbReference>
<dbReference type="Gene3D" id="3.90.228.10">
    <property type="match status" value="1"/>
</dbReference>
<name>A0A914YN47_9BILA</name>
<dbReference type="WBParaSite" id="PSU_v2.g21025.t1">
    <property type="protein sequence ID" value="PSU_v2.g21025.t1"/>
    <property type="gene ID" value="PSU_v2.g21025"/>
</dbReference>